<dbReference type="InterPro" id="IPR024932">
    <property type="entry name" value="ApbE"/>
</dbReference>
<dbReference type="SUPFAM" id="SSF143631">
    <property type="entry name" value="ApbE-like"/>
    <property type="match status" value="1"/>
</dbReference>
<sequence>MQRARSGNVFDPRTGLPAAPRWDLVSVTSPSSALAEALSTAFCLMDRQGIELALAKAPQARLAGLKAQA</sequence>
<reference evidence="1 2" key="1">
    <citation type="submission" date="2018-06" db="EMBL/GenBank/DDBJ databases">
        <title>Genomic Encyclopedia of Archaeal and Bacterial Type Strains, Phase II (KMG-II): from individual species to whole genera.</title>
        <authorList>
            <person name="Goeker M."/>
        </authorList>
    </citation>
    <scope>NUCLEOTIDE SEQUENCE [LARGE SCALE GENOMIC DNA]</scope>
    <source>
        <strain evidence="1 2">DSM 18774</strain>
    </source>
</reference>
<evidence type="ECO:0000313" key="2">
    <source>
        <dbReference type="Proteomes" id="UP000249538"/>
    </source>
</evidence>
<name>A0A2W7QK80_9RHOB</name>
<comment type="caution">
    <text evidence="1">The sequence shown here is derived from an EMBL/GenBank/DDBJ whole genome shotgun (WGS) entry which is preliminary data.</text>
</comment>
<keyword evidence="1" id="KW-0449">Lipoprotein</keyword>
<dbReference type="Pfam" id="PF02424">
    <property type="entry name" value="ApbE"/>
    <property type="match status" value="1"/>
</dbReference>
<dbReference type="RefSeq" id="WP_281269412.1">
    <property type="nucleotide sequence ID" value="NZ_QKZS01000054.1"/>
</dbReference>
<protein>
    <submittedName>
        <fullName evidence="1">Thiamine biosynthesis lipoprotein</fullName>
    </submittedName>
</protein>
<dbReference type="AlphaFoldDB" id="A0A2W7QK80"/>
<dbReference type="Gene3D" id="3.10.520.10">
    <property type="entry name" value="ApbE-like domains"/>
    <property type="match status" value="1"/>
</dbReference>
<evidence type="ECO:0000313" key="1">
    <source>
        <dbReference type="EMBL" id="PZX46390.1"/>
    </source>
</evidence>
<gene>
    <name evidence="1" type="ORF">LX76_04676</name>
</gene>
<dbReference type="Proteomes" id="UP000249538">
    <property type="component" value="Unassembled WGS sequence"/>
</dbReference>
<accession>A0A2W7QK80</accession>
<proteinExistence type="predicted"/>
<dbReference type="InterPro" id="IPR003374">
    <property type="entry name" value="ApbE-like_sf"/>
</dbReference>
<dbReference type="EMBL" id="QKZS01000054">
    <property type="protein sequence ID" value="PZX46390.1"/>
    <property type="molecule type" value="Genomic_DNA"/>
</dbReference>
<organism evidence="1 2">
    <name type="scientific">Cereibacter changlensis</name>
    <dbReference type="NCBI Taxonomy" id="402884"/>
    <lineage>
        <taxon>Bacteria</taxon>
        <taxon>Pseudomonadati</taxon>
        <taxon>Pseudomonadota</taxon>
        <taxon>Alphaproteobacteria</taxon>
        <taxon>Rhodobacterales</taxon>
        <taxon>Paracoccaceae</taxon>
        <taxon>Cereibacter</taxon>
    </lineage>
</organism>